<keyword evidence="1" id="KW-0812">Transmembrane</keyword>
<evidence type="ECO:0000256" key="1">
    <source>
        <dbReference type="SAM" id="Phobius"/>
    </source>
</evidence>
<feature type="transmembrane region" description="Helical" evidence="1">
    <location>
        <begin position="93"/>
        <end position="111"/>
    </location>
</feature>
<comment type="caution">
    <text evidence="2">The sequence shown here is derived from an EMBL/GenBank/DDBJ whole genome shotgun (WGS) entry which is preliminary data.</text>
</comment>
<evidence type="ECO:0000313" key="3">
    <source>
        <dbReference type="Proteomes" id="UP001497382"/>
    </source>
</evidence>
<sequence length="161" mass="17774">MVGNVVAIHQFIVATLFDSVGYVKNLLVGILCTIGVCQTETLQPPAKQEDLYSLVLNNSVEYGTAVLLWIAAFLQNLVSIVFGAAIWLFNSSFFQVSAFVIIVSLAILKLFKVIMQRRSSNRSESVPPLHDMSLNVNPDHVPENVMELPPASPRITNFNIN</sequence>
<dbReference type="AlphaFoldDB" id="A0AAV2BCX5"/>
<name>A0AAV2BCX5_9ARAC</name>
<accession>A0AAV2BCX5</accession>
<reference evidence="2 3" key="1">
    <citation type="submission" date="2024-04" db="EMBL/GenBank/DDBJ databases">
        <authorList>
            <person name="Rising A."/>
            <person name="Reimegard J."/>
            <person name="Sonavane S."/>
            <person name="Akerstrom W."/>
            <person name="Nylinder S."/>
            <person name="Hedman E."/>
            <person name="Kallberg Y."/>
        </authorList>
    </citation>
    <scope>NUCLEOTIDE SEQUENCE [LARGE SCALE GENOMIC DNA]</scope>
</reference>
<dbReference type="Proteomes" id="UP001497382">
    <property type="component" value="Unassembled WGS sequence"/>
</dbReference>
<keyword evidence="1" id="KW-1133">Transmembrane helix</keyword>
<feature type="transmembrane region" description="Helical" evidence="1">
    <location>
        <begin position="66"/>
        <end position="87"/>
    </location>
</feature>
<gene>
    <name evidence="2" type="ORF">LARSCL_LOCUS18466</name>
</gene>
<keyword evidence="3" id="KW-1185">Reference proteome</keyword>
<organism evidence="2 3">
    <name type="scientific">Larinioides sclopetarius</name>
    <dbReference type="NCBI Taxonomy" id="280406"/>
    <lineage>
        <taxon>Eukaryota</taxon>
        <taxon>Metazoa</taxon>
        <taxon>Ecdysozoa</taxon>
        <taxon>Arthropoda</taxon>
        <taxon>Chelicerata</taxon>
        <taxon>Arachnida</taxon>
        <taxon>Araneae</taxon>
        <taxon>Araneomorphae</taxon>
        <taxon>Entelegynae</taxon>
        <taxon>Araneoidea</taxon>
        <taxon>Araneidae</taxon>
        <taxon>Larinioides</taxon>
    </lineage>
</organism>
<dbReference type="EMBL" id="CAXIEN010000337">
    <property type="protein sequence ID" value="CAL1293892.1"/>
    <property type="molecule type" value="Genomic_DNA"/>
</dbReference>
<protein>
    <submittedName>
        <fullName evidence="2">Uncharacterized protein</fullName>
    </submittedName>
</protein>
<keyword evidence="1" id="KW-0472">Membrane</keyword>
<evidence type="ECO:0000313" key="2">
    <source>
        <dbReference type="EMBL" id="CAL1293892.1"/>
    </source>
</evidence>
<feature type="non-terminal residue" evidence="2">
    <location>
        <position position="161"/>
    </location>
</feature>
<proteinExistence type="predicted"/>